<dbReference type="GeneID" id="73469588"/>
<keyword evidence="3" id="KW-1185">Reference proteome</keyword>
<gene>
    <name evidence="2" type="ORF">J8A68_002787</name>
</gene>
<proteinExistence type="predicted"/>
<dbReference type="AlphaFoldDB" id="A0A8J5QNB9"/>
<evidence type="ECO:0000313" key="3">
    <source>
        <dbReference type="Proteomes" id="UP000694255"/>
    </source>
</evidence>
<protein>
    <submittedName>
        <fullName evidence="2">Uncharacterized protein</fullName>
    </submittedName>
</protein>
<accession>A0A8J5QNB9</accession>
<feature type="region of interest" description="Disordered" evidence="1">
    <location>
        <begin position="375"/>
        <end position="394"/>
    </location>
</feature>
<evidence type="ECO:0000256" key="1">
    <source>
        <dbReference type="SAM" id="MobiDB-lite"/>
    </source>
</evidence>
<dbReference type="Proteomes" id="UP000694255">
    <property type="component" value="Unassembled WGS sequence"/>
</dbReference>
<comment type="caution">
    <text evidence="2">The sequence shown here is derived from an EMBL/GenBank/DDBJ whole genome shotgun (WGS) entry which is preliminary data.</text>
</comment>
<name>A0A8J5QNB9_9ASCO</name>
<sequence length="519" mass="58695">MPFKIFSKNSQKASDSKSSLLSKTEFSKLEKNMKMLYFTGLFQKNQATAQFIAKYQKAKLNSTNPISINEFLKSIYNETPQDEIPEQIHKLFVEIAMNEDIDSYNPVPADNTTESSTDLESSYETIATTDTTSTSVTTVAAETTTAPVVAAVAPVVVAAVAPTPIPATATTATKTILISSDTILFSSDAENSEEEEEIDFQAMYNTTTSFKSKLFNNWYKTKIQSKAFRINSAKRIKKLFTLFSKENILDHADCFELSTEENCELLGIDDPVEDIPTQSTIKPVAPIFTQNDKTHPTQPTKQPVAPLFVQNDKTYPPLNTLTVPTDSLSRSLLNALRCDHIMNGTELSPLVQYISRDMHLPSDAMLRKYTTDFAPVTPERPMTPSISDQEEDYDDMDSISDYKPTASFDPYTFPRQNFNQEEDNDDMEFIRDYYFQNVEDSRNLYNEDWEVMHRSTSSYSSDDDDEYPNSFNVDDLLPELNCQSSSSFYENGPINPISDMESEEEEDFDSSNIQIIIGW</sequence>
<evidence type="ECO:0000313" key="2">
    <source>
        <dbReference type="EMBL" id="KAG7663701.1"/>
    </source>
</evidence>
<dbReference type="EMBL" id="JAGSYN010000122">
    <property type="protein sequence ID" value="KAG7663701.1"/>
    <property type="molecule type" value="Genomic_DNA"/>
</dbReference>
<dbReference type="RefSeq" id="XP_049263933.1">
    <property type="nucleotide sequence ID" value="XM_049406574.1"/>
</dbReference>
<reference evidence="2 3" key="1">
    <citation type="journal article" date="2021" name="DNA Res.">
        <title>Genome analysis of Candida subhashii reveals its hybrid nature and dual mitochondrial genome conformations.</title>
        <authorList>
            <person name="Mixao V."/>
            <person name="Hegedusova E."/>
            <person name="Saus E."/>
            <person name="Pryszcz L.P."/>
            <person name="Cillingova A."/>
            <person name="Nosek J."/>
            <person name="Gabaldon T."/>
        </authorList>
    </citation>
    <scope>NUCLEOTIDE SEQUENCE [LARGE SCALE GENOMIC DNA]</scope>
    <source>
        <strain evidence="2 3">CBS 10753</strain>
    </source>
</reference>
<organism evidence="2 3">
    <name type="scientific">[Candida] subhashii</name>
    <dbReference type="NCBI Taxonomy" id="561895"/>
    <lineage>
        <taxon>Eukaryota</taxon>
        <taxon>Fungi</taxon>
        <taxon>Dikarya</taxon>
        <taxon>Ascomycota</taxon>
        <taxon>Saccharomycotina</taxon>
        <taxon>Pichiomycetes</taxon>
        <taxon>Debaryomycetaceae</taxon>
        <taxon>Spathaspora</taxon>
    </lineage>
</organism>